<dbReference type="GO" id="GO:0009279">
    <property type="term" value="C:cell outer membrane"/>
    <property type="evidence" value="ECO:0007669"/>
    <property type="project" value="UniProtKB-SubCell"/>
</dbReference>
<keyword evidence="3 6" id="KW-0732">Signal</keyword>
<dbReference type="Gene3D" id="1.25.40.390">
    <property type="match status" value="1"/>
</dbReference>
<dbReference type="Pfam" id="PF14322">
    <property type="entry name" value="SusD-like_3"/>
    <property type="match status" value="1"/>
</dbReference>
<reference evidence="9 10" key="1">
    <citation type="submission" date="2018-05" db="EMBL/GenBank/DDBJ databases">
        <title>Genomic Encyclopedia of Archaeal and Bacterial Type Strains, Phase II (KMG-II): from individual species to whole genera.</title>
        <authorList>
            <person name="Goeker M."/>
        </authorList>
    </citation>
    <scope>NUCLEOTIDE SEQUENCE [LARGE SCALE GENOMIC DNA]</scope>
    <source>
        <strain evidence="9 10">DSM 22214</strain>
    </source>
</reference>
<proteinExistence type="inferred from homology"/>
<evidence type="ECO:0000256" key="4">
    <source>
        <dbReference type="ARBA" id="ARBA00023136"/>
    </source>
</evidence>
<evidence type="ECO:0000256" key="5">
    <source>
        <dbReference type="ARBA" id="ARBA00023237"/>
    </source>
</evidence>
<evidence type="ECO:0000259" key="7">
    <source>
        <dbReference type="Pfam" id="PF07980"/>
    </source>
</evidence>
<organism evidence="9 10">
    <name type="scientific">Arcicella aurantiaca</name>
    <dbReference type="NCBI Taxonomy" id="591202"/>
    <lineage>
        <taxon>Bacteria</taxon>
        <taxon>Pseudomonadati</taxon>
        <taxon>Bacteroidota</taxon>
        <taxon>Cytophagia</taxon>
        <taxon>Cytophagales</taxon>
        <taxon>Flectobacillaceae</taxon>
        <taxon>Arcicella</taxon>
    </lineage>
</organism>
<protein>
    <submittedName>
        <fullName evidence="9">Putative outer membrane starch-binding protein</fullName>
    </submittedName>
</protein>
<feature type="domain" description="SusD-like N-terminal" evidence="8">
    <location>
        <begin position="103"/>
        <end position="225"/>
    </location>
</feature>
<comment type="caution">
    <text evidence="9">The sequence shown here is derived from an EMBL/GenBank/DDBJ whole genome shotgun (WGS) entry which is preliminary data.</text>
</comment>
<evidence type="ECO:0000256" key="2">
    <source>
        <dbReference type="ARBA" id="ARBA00006275"/>
    </source>
</evidence>
<dbReference type="OrthoDB" id="636214at2"/>
<sequence length="502" mass="54432">MKRNKFKYSLIAIATSVLASCSSSYLEVLPKGSSLEASYYTNQSEAFAGLVAVYDIMRKNSGGFENMITMLNAGSDDTVAGGGGATDGVGLQSFSNYTISPTTVPASYWGDHYQGVFRANFLLSKLPNIPMDATLKARYTAESQALRALYYFNLVRLFKNIPLITTPLASTEIYNVVQAEPSAIYAQIEKDLNDAIPVLPISVPASDAGRLTKGAAQALLGKVYLYDNKLSEAAAQLAIVNGTPNGANPYGYKLLNNFSDLWVVANKFNSESILEVTHTYASNAGWGNWGSGTDEGNSVVQMIGPRTLTRPTGSTAPAYYSGGWSFNPVTQDLYDVLKNDPRFSATILDAKALKAAKQINYISGYQDTGYFINKFMPKQSDVSTGLGNIELNFRQNSYIIRLADSYLMEAEALGGTGARAQALLDAVRSRVGLPSIPVSLNAIANERRLELACEGHRWFDLVRTGKAATVLSSKGFKAGKNEALPIPFKELENTKIKQNPNY</sequence>
<dbReference type="InterPro" id="IPR011990">
    <property type="entry name" value="TPR-like_helical_dom_sf"/>
</dbReference>
<feature type="domain" description="RagB/SusD" evidence="7">
    <location>
        <begin position="331"/>
        <end position="470"/>
    </location>
</feature>
<accession>A0A316EBL6</accession>
<dbReference type="AlphaFoldDB" id="A0A316EBL6"/>
<dbReference type="Proteomes" id="UP000245489">
    <property type="component" value="Unassembled WGS sequence"/>
</dbReference>
<gene>
    <name evidence="9" type="ORF">LV89_01418</name>
</gene>
<evidence type="ECO:0000313" key="10">
    <source>
        <dbReference type="Proteomes" id="UP000245489"/>
    </source>
</evidence>
<dbReference type="Pfam" id="PF07980">
    <property type="entry name" value="SusD_RagB"/>
    <property type="match status" value="1"/>
</dbReference>
<evidence type="ECO:0000259" key="8">
    <source>
        <dbReference type="Pfam" id="PF14322"/>
    </source>
</evidence>
<evidence type="ECO:0000256" key="6">
    <source>
        <dbReference type="SAM" id="SignalP"/>
    </source>
</evidence>
<comment type="subcellular location">
    <subcellularLocation>
        <location evidence="1">Cell outer membrane</location>
    </subcellularLocation>
</comment>
<dbReference type="SUPFAM" id="SSF48452">
    <property type="entry name" value="TPR-like"/>
    <property type="match status" value="1"/>
</dbReference>
<name>A0A316EBL6_9BACT</name>
<dbReference type="CDD" id="cd08977">
    <property type="entry name" value="SusD"/>
    <property type="match status" value="1"/>
</dbReference>
<keyword evidence="10" id="KW-1185">Reference proteome</keyword>
<feature type="signal peptide" evidence="6">
    <location>
        <begin position="1"/>
        <end position="19"/>
    </location>
</feature>
<evidence type="ECO:0000313" key="9">
    <source>
        <dbReference type="EMBL" id="PWK27527.1"/>
    </source>
</evidence>
<dbReference type="EMBL" id="QGGO01000006">
    <property type="protein sequence ID" value="PWK27527.1"/>
    <property type="molecule type" value="Genomic_DNA"/>
</dbReference>
<dbReference type="RefSeq" id="WP_109742184.1">
    <property type="nucleotide sequence ID" value="NZ_QGGO01000006.1"/>
</dbReference>
<evidence type="ECO:0000256" key="3">
    <source>
        <dbReference type="ARBA" id="ARBA00022729"/>
    </source>
</evidence>
<dbReference type="InterPro" id="IPR033985">
    <property type="entry name" value="SusD-like_N"/>
</dbReference>
<keyword evidence="4" id="KW-0472">Membrane</keyword>
<keyword evidence="5" id="KW-0998">Cell outer membrane</keyword>
<dbReference type="InterPro" id="IPR012944">
    <property type="entry name" value="SusD_RagB_dom"/>
</dbReference>
<dbReference type="PROSITE" id="PS51257">
    <property type="entry name" value="PROKAR_LIPOPROTEIN"/>
    <property type="match status" value="1"/>
</dbReference>
<comment type="similarity">
    <text evidence="2">Belongs to the SusD family.</text>
</comment>
<feature type="chain" id="PRO_5016307364" evidence="6">
    <location>
        <begin position="20"/>
        <end position="502"/>
    </location>
</feature>
<evidence type="ECO:0000256" key="1">
    <source>
        <dbReference type="ARBA" id="ARBA00004442"/>
    </source>
</evidence>